<feature type="compositionally biased region" description="Low complexity" evidence="3">
    <location>
        <begin position="2393"/>
        <end position="2403"/>
    </location>
</feature>
<accession>A0AAE0BY31</accession>
<evidence type="ECO:0000256" key="5">
    <source>
        <dbReference type="SAM" id="SignalP"/>
    </source>
</evidence>
<feature type="domain" description="PBP" evidence="6">
    <location>
        <begin position="474"/>
        <end position="690"/>
    </location>
</feature>
<sequence>MLLKKVFIIGLLSAAIADAEDTVYSLHGSGTTNPSKLFWKVMDVMEERAKVPMFMTYRAVGSSTGMKEFVGEDNGFVAYNHFGSGDVPMTQERYDSLTGSGASMVHIPFVLGAISVFHSVPNAPAPGLKLTACLLSKIFQRRITTWDHEEILLENPGLEVPAGQNIVVVHRVKGSSSTAGTTEYLKSANSEADAGCQWDQTTGTTSNWTDDTVGQQGSDGVADYIAETPYAIGYLDSGHGVARGLEEIELQNLDKVYLKSVDADLSAAATTAVLPADASLSWADVNLYNQPGASTWPITMMSYFYLRTDVTELGASGTLLKAFVEYVLSTEGQELVKEFGFEPVSSDFLAFNNETLKSVSAASSPIWEFEESDDTRVGEGAGEFVLSGKRKAYAEYERSLMQSDIESLQTSMAAVSSVYELHGSGTTNPSKLFWKVMDVMEERAKVPMFMTYRAVGSSTGMKEFVGEDNGFVAYNHFGVPNAPAPGLKLTACLLSKIFQRRITTWDHEEILLENPGLEVPAGQNIVVVHRVKGSSSTAGTTEYLKSANSEADAGCQWDQTTGTTSNWTDDTVGQQGSDGVADYIAETPYAIGYLDSGHGVARGLEEIELQNLDKVYLKSVDADLSAAATTAVLPADASLSWADVNLYNQPGASTWPITMMSYFYLRTDVTELGASGTLLKAFVEYVLSTEGQELVKEFGFEPVSSDFLAFNNETLKSVSAASSPIWEFEESDDTRVGEGAGEFVLSGKRKAYAEYERSLMQSDIESLQTSMAAVSSVYELHGSGTTNPSKLFWKVMDVMEERAKVPMFMTYRAVGSSTGMKEFVGEDNGFVAYNHFGSGDVPMTQERYDSLTGSGASMVHIPFVLGAISVFHSVPNAPAPGLKLTACLLSKIFQRRITTWDHEEILLENPGLEVPAGQNIVVVHRVKGSSSTAGTTEYLKSANSEADAGCQWDQTTGTTSNWTDDTVGQQGSDGVADYIAETPYAIGYLDSGHGVARGLEEIELQNLDKVYLKSVDADLSAAATTAVLPADASLSWADVNLYNQPGASTWPITMMSYFYLRTDVTELGASGTLLKAFVEYVLSTEGQELVKEFGFEPVSSDFLAFNNETLKSVSAASSPIWEFEESDDTRVGEGAGEFVLSGKRKAYAEYERSLMQSDIESLQTSMAAVSSVYELHGSGTTNPSKLFWKVMDVMEERAKVPMFMTYRAVGSSTGMKEFVGEDNGFVAYNHFGSGDVPMTQERYDSLTGSGASMVHIPFVLGAISVFHSVPNAPAPGLKLTACLLSKIFQRRITTWDHEEILLENPGLEVPAGQNIVVVHRVKGSSSTAGTTEYLKSANSEADAGCQWDQTTGTTSNWTDDTVGQQGSDGVADYIAETPYAIGYLDSGHGVARGLEEIELQNLDKVYLKSVDADLSAAATTAVLPADASLSWADVNLYNQPGASTWPITMMSYFYLRTDVTELGASGTLLKAFVEYVLSTEGQELVKEFGFEPVSSDFLAFNNETLKSVSAASSPIWEFEESDDTRVGEGAGEFVLSGKRKAYAEYERSLMQSDIESLQTSMAAVSSVYELHGSGTTNPSKLFWKVMDVMEERAKVPMFMTYRAVGSSTGMKEFVGEDNGFVAYNHFGSGDVPMTQERYDSLTGSGASMVHIPFVLGAISVFHSVPNAPAPGLKLTACLLSKIFQRRITTWDHEEILLENPGLEVPAGQNIVVVHRVKGSSSTAGTTEYLKSANSEADAGCQWDQTTGTTSNWADDTVGQQGSDGVADYIAETPYAIGYLDSGHGVARGLEEIELQNLDKVYLKSVDADLSAAATTAVLPADASLSWADVNLYNQPGASTWPITMMSYFYLRTDVTELGASGTLLKAFVEYVLSTEGQELVKEFGFEPVSSDFLAFNNETLKSVSAASSPIWEFEESDDTRVGEGAGEFVLSGKRKAYAEYERSLMQSDIESLQTSMAAVSSVYELHGSGTTNPSKLFWKVMDVMEERAKVPMFMTYRAVGSSTGMKEFVGEDNGFVAYNHFGSGDVPMTQERYDSLTGSGASMVHIPFVLGAISVFHSVPNAPAPGLKLTACLLSKIFQRRITTWDHEEILLENPGLEVPAGQNIVVVHRVKGSSSTAGTTEYLKSANSEADAGCQWDQTTGTTSNWADDTVGQQGSDGVADYIAETPYAIGYLDSGHGVARGLEEIELQNLDKVYLKSVDADLSAAATTAVLPADASLSWADVNLYNQPGASTWPITMMSYFYLRTDVTELGASGTLLKAFVEYVLSTEGQELVKEFGFEPVSSDFLAFNNETLKSVSAASSPIWEFEESDDTRVGEGAGEFVLSGKRKAYAEYERSLMQSDIESLQATVATLESRLQAVESALGILPSPPPSPPSLPPSSPSPPSPPPPSSSAATTDGADTSNDDDDGKGGPLGFAALIIAIIAAIGSMVNAYQLNNLAKNMGQSGALGCMAPVQECMDPRGEQKNPHLKLDDQL</sequence>
<evidence type="ECO:0000259" key="6">
    <source>
        <dbReference type="Pfam" id="PF12849"/>
    </source>
</evidence>
<comment type="similarity">
    <text evidence="1">Belongs to the PstS family.</text>
</comment>
<keyword evidence="4" id="KW-1133">Transmembrane helix</keyword>
<evidence type="ECO:0000256" key="2">
    <source>
        <dbReference type="SAM" id="Coils"/>
    </source>
</evidence>
<comment type="caution">
    <text evidence="7">The sequence shown here is derived from an EMBL/GenBank/DDBJ whole genome shotgun (WGS) entry which is preliminary data.</text>
</comment>
<feature type="compositionally biased region" description="Pro residues" evidence="3">
    <location>
        <begin position="2369"/>
        <end position="2392"/>
    </location>
</feature>
<evidence type="ECO:0000313" key="7">
    <source>
        <dbReference type="EMBL" id="KAK3243897.1"/>
    </source>
</evidence>
<dbReference type="EMBL" id="LGRX02032577">
    <property type="protein sequence ID" value="KAK3243897.1"/>
    <property type="molecule type" value="Genomic_DNA"/>
</dbReference>
<feature type="chain" id="PRO_5041945559" description="PBP domain-containing protein" evidence="5">
    <location>
        <begin position="20"/>
        <end position="2477"/>
    </location>
</feature>
<proteinExistence type="inferred from homology"/>
<evidence type="ECO:0000256" key="3">
    <source>
        <dbReference type="SAM" id="MobiDB-lite"/>
    </source>
</evidence>
<dbReference type="CDD" id="cd13565">
    <property type="entry name" value="PBP2_PstS"/>
    <property type="match status" value="3"/>
</dbReference>
<keyword evidence="4" id="KW-0812">Transmembrane</keyword>
<keyword evidence="8" id="KW-1185">Reference proteome</keyword>
<keyword evidence="5" id="KW-0732">Signal</keyword>
<feature type="region of interest" description="Disordered" evidence="3">
    <location>
        <begin position="2365"/>
        <end position="2410"/>
    </location>
</feature>
<dbReference type="Pfam" id="PF12849">
    <property type="entry name" value="PBP_like_2"/>
    <property type="match status" value="6"/>
</dbReference>
<reference evidence="7 8" key="1">
    <citation type="journal article" date="2015" name="Genome Biol. Evol.">
        <title>Comparative Genomics of a Bacterivorous Green Alga Reveals Evolutionary Causalities and Consequences of Phago-Mixotrophic Mode of Nutrition.</title>
        <authorList>
            <person name="Burns J.A."/>
            <person name="Paasch A."/>
            <person name="Narechania A."/>
            <person name="Kim E."/>
        </authorList>
    </citation>
    <scope>NUCLEOTIDE SEQUENCE [LARGE SCALE GENOMIC DNA]</scope>
    <source>
        <strain evidence="7 8">PLY_AMNH</strain>
    </source>
</reference>
<keyword evidence="4" id="KW-0472">Membrane</keyword>
<evidence type="ECO:0000256" key="1">
    <source>
        <dbReference type="ARBA" id="ARBA00008725"/>
    </source>
</evidence>
<evidence type="ECO:0000313" key="8">
    <source>
        <dbReference type="Proteomes" id="UP001190700"/>
    </source>
</evidence>
<gene>
    <name evidence="7" type="ORF">CYMTET_46472</name>
</gene>
<dbReference type="Proteomes" id="UP001190700">
    <property type="component" value="Unassembled WGS sequence"/>
</dbReference>
<dbReference type="InterPro" id="IPR024370">
    <property type="entry name" value="PBP_domain"/>
</dbReference>
<feature type="domain" description="PBP" evidence="6">
    <location>
        <begin position="779"/>
        <end position="1085"/>
    </location>
</feature>
<dbReference type="SUPFAM" id="SSF53850">
    <property type="entry name" value="Periplasmic binding protein-like II"/>
    <property type="match status" value="6"/>
</dbReference>
<name>A0AAE0BY31_9CHLO</name>
<dbReference type="InterPro" id="IPR050962">
    <property type="entry name" value="Phosphate-bind_PstS"/>
</dbReference>
<organism evidence="7 8">
    <name type="scientific">Cymbomonas tetramitiformis</name>
    <dbReference type="NCBI Taxonomy" id="36881"/>
    <lineage>
        <taxon>Eukaryota</taxon>
        <taxon>Viridiplantae</taxon>
        <taxon>Chlorophyta</taxon>
        <taxon>Pyramimonadophyceae</taxon>
        <taxon>Pyramimonadales</taxon>
        <taxon>Pyramimonadaceae</taxon>
        <taxon>Cymbomonas</taxon>
    </lineage>
</organism>
<dbReference type="Gene3D" id="3.40.190.10">
    <property type="entry name" value="Periplasmic binding protein-like II"/>
    <property type="match status" value="11"/>
</dbReference>
<protein>
    <recommendedName>
        <fullName evidence="6">PBP domain-containing protein</fullName>
    </recommendedName>
</protein>
<feature type="domain" description="PBP" evidence="6">
    <location>
        <begin position="19"/>
        <end position="331"/>
    </location>
</feature>
<keyword evidence="2" id="KW-0175">Coiled coil</keyword>
<feature type="domain" description="PBP" evidence="6">
    <location>
        <begin position="1964"/>
        <end position="2270"/>
    </location>
</feature>
<feature type="domain" description="PBP" evidence="6">
    <location>
        <begin position="1174"/>
        <end position="1480"/>
    </location>
</feature>
<feature type="domain" description="PBP" evidence="6">
    <location>
        <begin position="1569"/>
        <end position="1875"/>
    </location>
</feature>
<evidence type="ECO:0000256" key="4">
    <source>
        <dbReference type="SAM" id="Phobius"/>
    </source>
</evidence>
<feature type="transmembrane region" description="Helical" evidence="4">
    <location>
        <begin position="2415"/>
        <end position="2435"/>
    </location>
</feature>
<dbReference type="PANTHER" id="PTHR42996:SF1">
    <property type="entry name" value="PHOSPHATE-BINDING PROTEIN PSTS"/>
    <property type="match status" value="1"/>
</dbReference>
<dbReference type="PANTHER" id="PTHR42996">
    <property type="entry name" value="PHOSPHATE-BINDING PROTEIN PSTS"/>
    <property type="match status" value="1"/>
</dbReference>
<feature type="signal peptide" evidence="5">
    <location>
        <begin position="1"/>
        <end position="19"/>
    </location>
</feature>
<feature type="coiled-coil region" evidence="2">
    <location>
        <begin position="2337"/>
        <end position="2364"/>
    </location>
</feature>